<dbReference type="Gene3D" id="3.40.50.150">
    <property type="entry name" value="Vaccinia Virus protein VP39"/>
    <property type="match status" value="1"/>
</dbReference>
<feature type="binding site" evidence="6">
    <location>
        <begin position="217"/>
        <end position="218"/>
    </location>
    <ligand>
        <name>S-adenosyl-L-methionine</name>
        <dbReference type="ChEBI" id="CHEBI:59789"/>
    </ligand>
</feature>
<proteinExistence type="predicted"/>
<keyword evidence="2 5" id="KW-0489">Methyltransferase</keyword>
<comment type="caution">
    <text evidence="8">The sequence shown here is derived from an EMBL/GenBank/DDBJ whole genome shotgun (WGS) entry which is preliminary data.</text>
</comment>
<dbReference type="PANTHER" id="PTHR24422:SF19">
    <property type="entry name" value="CHEMOTAXIS PROTEIN METHYLTRANSFERASE"/>
    <property type="match status" value="1"/>
</dbReference>
<gene>
    <name evidence="8" type="primary">cheR_1</name>
    <name evidence="8" type="ORF">GCM10011487_51670</name>
</gene>
<dbReference type="Proteomes" id="UP000445000">
    <property type="component" value="Unassembled WGS sequence"/>
</dbReference>
<protein>
    <recommendedName>
        <fullName evidence="5">Chemotaxis protein methyltransferase</fullName>
        <ecNumber evidence="5">2.1.1.80</ecNumber>
    </recommendedName>
</protein>
<dbReference type="AlphaFoldDB" id="A0A829YIP4"/>
<dbReference type="InterPro" id="IPR036804">
    <property type="entry name" value="CheR_N_sf"/>
</dbReference>
<evidence type="ECO:0000256" key="1">
    <source>
        <dbReference type="ARBA" id="ARBA00001541"/>
    </source>
</evidence>
<evidence type="ECO:0000259" key="7">
    <source>
        <dbReference type="PROSITE" id="PS50123"/>
    </source>
</evidence>
<evidence type="ECO:0000256" key="6">
    <source>
        <dbReference type="PIRSR" id="PIRSR000410-1"/>
    </source>
</evidence>
<feature type="binding site" evidence="6">
    <location>
        <begin position="234"/>
        <end position="235"/>
    </location>
    <ligand>
        <name>S-adenosyl-L-methionine</name>
        <dbReference type="ChEBI" id="CHEBI:59789"/>
    </ligand>
</feature>
<dbReference type="Gene3D" id="1.10.155.10">
    <property type="entry name" value="Chemotaxis receptor methyltransferase CheR, N-terminal domain"/>
    <property type="match status" value="1"/>
</dbReference>
<feature type="binding site" evidence="6">
    <location>
        <position position="133"/>
    </location>
    <ligand>
        <name>S-adenosyl-L-methionine</name>
        <dbReference type="ChEBI" id="CHEBI:59789"/>
    </ligand>
</feature>
<evidence type="ECO:0000256" key="3">
    <source>
        <dbReference type="ARBA" id="ARBA00022679"/>
    </source>
</evidence>
<dbReference type="EC" id="2.1.1.80" evidence="5"/>
<dbReference type="InterPro" id="IPR000780">
    <property type="entry name" value="CheR_MeTrfase"/>
</dbReference>
<evidence type="ECO:0000256" key="4">
    <source>
        <dbReference type="ARBA" id="ARBA00022691"/>
    </source>
</evidence>
<comment type="function">
    <text evidence="5">Methylation of the membrane-bound methyl-accepting chemotaxis proteins (MCP) to form gamma-glutamyl methyl ester residues in MCP.</text>
</comment>
<dbReference type="RefSeq" id="WP_161814768.1">
    <property type="nucleotide sequence ID" value="NZ_BLJN01000005.1"/>
</dbReference>
<dbReference type="PROSITE" id="PS50123">
    <property type="entry name" value="CHER"/>
    <property type="match status" value="1"/>
</dbReference>
<dbReference type="InterPro" id="IPR029063">
    <property type="entry name" value="SAM-dependent_MTases_sf"/>
</dbReference>
<sequence>MPIQASASAPADSAHYGPQLGDAEFDFIRHVVGENAGIVLGPNKRQLVQGRLARRLRELGLPSYEAYCEYLRDAGPEELVGLINAITTNVTSFFRENHHFEALASYMLPEAMKRNAASRRIRIWSAGCSTGEEPHCIGMVAGEVLPSSPRYDFKILATDIDSDVVAAATSGIYPVDRMSSVSPERLKRFFQKGSGANEGAAVAKQELKSMITFRTLNLLHTWPMKGPFDVIFCRNVMIYFDQPTREKLVNRFSEMLIPGGYLCIGHSESIHAGSAPFKLVGKTIYRRNGGANG</sequence>
<feature type="binding site" evidence="6">
    <location>
        <position position="89"/>
    </location>
    <ligand>
        <name>S-adenosyl-L-methionine</name>
        <dbReference type="ChEBI" id="CHEBI:59789"/>
    </ligand>
</feature>
<comment type="catalytic activity">
    <reaction evidence="1 5">
        <text>L-glutamyl-[protein] + S-adenosyl-L-methionine = [protein]-L-glutamate 5-O-methyl ester + S-adenosyl-L-homocysteine</text>
        <dbReference type="Rhea" id="RHEA:24452"/>
        <dbReference type="Rhea" id="RHEA-COMP:10208"/>
        <dbReference type="Rhea" id="RHEA-COMP:10311"/>
        <dbReference type="ChEBI" id="CHEBI:29973"/>
        <dbReference type="ChEBI" id="CHEBI:57856"/>
        <dbReference type="ChEBI" id="CHEBI:59789"/>
        <dbReference type="ChEBI" id="CHEBI:82795"/>
        <dbReference type="EC" id="2.1.1.80"/>
    </reaction>
</comment>
<organism evidence="8 9">
    <name type="scientific">Steroidobacter agaridevorans</name>
    <dbReference type="NCBI Taxonomy" id="2695856"/>
    <lineage>
        <taxon>Bacteria</taxon>
        <taxon>Pseudomonadati</taxon>
        <taxon>Pseudomonadota</taxon>
        <taxon>Gammaproteobacteria</taxon>
        <taxon>Steroidobacterales</taxon>
        <taxon>Steroidobacteraceae</taxon>
        <taxon>Steroidobacter</taxon>
    </lineage>
</organism>
<keyword evidence="3 5" id="KW-0808">Transferase</keyword>
<evidence type="ECO:0000313" key="9">
    <source>
        <dbReference type="Proteomes" id="UP000445000"/>
    </source>
</evidence>
<feature type="binding site" evidence="6">
    <location>
        <position position="95"/>
    </location>
    <ligand>
        <name>S-adenosyl-L-methionine</name>
        <dbReference type="ChEBI" id="CHEBI:59789"/>
    </ligand>
</feature>
<dbReference type="InterPro" id="IPR026024">
    <property type="entry name" value="Chemotaxis_MeTrfase_CheR"/>
</dbReference>
<dbReference type="SUPFAM" id="SSF47757">
    <property type="entry name" value="Chemotaxis receptor methyltransferase CheR, N-terminal domain"/>
    <property type="match status" value="1"/>
</dbReference>
<keyword evidence="4 5" id="KW-0949">S-adenosyl-L-methionine</keyword>
<evidence type="ECO:0000256" key="5">
    <source>
        <dbReference type="PIRNR" id="PIRNR000410"/>
    </source>
</evidence>
<dbReference type="PRINTS" id="PR00996">
    <property type="entry name" value="CHERMTFRASE"/>
</dbReference>
<accession>A0A829YIP4</accession>
<feature type="binding site" evidence="6">
    <location>
        <position position="159"/>
    </location>
    <ligand>
        <name>S-adenosyl-L-methionine</name>
        <dbReference type="ChEBI" id="CHEBI:59789"/>
    </ligand>
</feature>
<dbReference type="Pfam" id="PF01739">
    <property type="entry name" value="CheR"/>
    <property type="match status" value="1"/>
</dbReference>
<dbReference type="PIRSF" id="PIRSF000410">
    <property type="entry name" value="CheR"/>
    <property type="match status" value="1"/>
</dbReference>
<dbReference type="SMART" id="SM00138">
    <property type="entry name" value="MeTrc"/>
    <property type="match status" value="1"/>
</dbReference>
<dbReference type="PANTHER" id="PTHR24422">
    <property type="entry name" value="CHEMOTAXIS PROTEIN METHYLTRANSFERASE"/>
    <property type="match status" value="1"/>
</dbReference>
<dbReference type="GO" id="GO:0032259">
    <property type="term" value="P:methylation"/>
    <property type="evidence" value="ECO:0007669"/>
    <property type="project" value="UniProtKB-KW"/>
</dbReference>
<name>A0A829YIP4_9GAMM</name>
<dbReference type="EMBL" id="BLJN01000005">
    <property type="protein sequence ID" value="GFE83167.1"/>
    <property type="molecule type" value="Genomic_DNA"/>
</dbReference>
<dbReference type="GO" id="GO:0008983">
    <property type="term" value="F:protein-glutamate O-methyltransferase activity"/>
    <property type="evidence" value="ECO:0007669"/>
    <property type="project" value="UniProtKB-EC"/>
</dbReference>
<reference evidence="9" key="1">
    <citation type="submission" date="2020-01" db="EMBL/GenBank/DDBJ databases">
        <title>'Steroidobacter agaridevorans' sp. nov., agar-degrading bacteria isolated from rhizosphere soils.</title>
        <authorList>
            <person name="Ikenaga M."/>
            <person name="Kataoka M."/>
            <person name="Murouchi A."/>
            <person name="Katsuragi S."/>
            <person name="Sakai M."/>
        </authorList>
    </citation>
    <scope>NUCLEOTIDE SEQUENCE [LARGE SCALE GENOMIC DNA]</scope>
    <source>
        <strain evidence="9">YU21-B</strain>
    </source>
</reference>
<feature type="binding site" evidence="6">
    <location>
        <position position="91"/>
    </location>
    <ligand>
        <name>S-adenosyl-L-methionine</name>
        <dbReference type="ChEBI" id="CHEBI:59789"/>
    </ligand>
</feature>
<dbReference type="InterPro" id="IPR022642">
    <property type="entry name" value="CheR_C"/>
</dbReference>
<dbReference type="InterPro" id="IPR022641">
    <property type="entry name" value="CheR_N"/>
</dbReference>
<dbReference type="Pfam" id="PF03705">
    <property type="entry name" value="CheR_N"/>
    <property type="match status" value="1"/>
</dbReference>
<dbReference type="InterPro" id="IPR050903">
    <property type="entry name" value="Bact_Chemotaxis_MeTrfase"/>
</dbReference>
<feature type="domain" description="CheR-type methyltransferase" evidence="7">
    <location>
        <begin position="13"/>
        <end position="290"/>
    </location>
</feature>
<dbReference type="SUPFAM" id="SSF53335">
    <property type="entry name" value="S-adenosyl-L-methionine-dependent methyltransferases"/>
    <property type="match status" value="1"/>
</dbReference>
<evidence type="ECO:0000313" key="8">
    <source>
        <dbReference type="EMBL" id="GFE83167.1"/>
    </source>
</evidence>
<keyword evidence="9" id="KW-1185">Reference proteome</keyword>
<evidence type="ECO:0000256" key="2">
    <source>
        <dbReference type="ARBA" id="ARBA00022603"/>
    </source>
</evidence>